<name>A0ABN8YS61_RANTA</name>
<protein>
    <submittedName>
        <fullName evidence="2">Uncharacterized protein</fullName>
    </submittedName>
</protein>
<evidence type="ECO:0000256" key="1">
    <source>
        <dbReference type="SAM" id="MobiDB-lite"/>
    </source>
</evidence>
<feature type="region of interest" description="Disordered" evidence="1">
    <location>
        <begin position="140"/>
        <end position="208"/>
    </location>
</feature>
<dbReference type="Proteomes" id="UP001176941">
    <property type="component" value="Chromosome 22"/>
</dbReference>
<proteinExistence type="predicted"/>
<accession>A0ABN8YS61</accession>
<feature type="region of interest" description="Disordered" evidence="1">
    <location>
        <begin position="50"/>
        <end position="125"/>
    </location>
</feature>
<feature type="compositionally biased region" description="Low complexity" evidence="1">
    <location>
        <begin position="50"/>
        <end position="61"/>
    </location>
</feature>
<evidence type="ECO:0000313" key="2">
    <source>
        <dbReference type="EMBL" id="CAI9164304.1"/>
    </source>
</evidence>
<gene>
    <name evidence="2" type="ORF">MRATA1EN1_LOCUS13266</name>
</gene>
<feature type="compositionally biased region" description="Gly residues" evidence="1">
    <location>
        <begin position="184"/>
        <end position="194"/>
    </location>
</feature>
<feature type="compositionally biased region" description="Low complexity" evidence="1">
    <location>
        <begin position="115"/>
        <end position="124"/>
    </location>
</feature>
<evidence type="ECO:0000313" key="3">
    <source>
        <dbReference type="Proteomes" id="UP001176941"/>
    </source>
</evidence>
<reference evidence="2" key="1">
    <citation type="submission" date="2023-04" db="EMBL/GenBank/DDBJ databases">
        <authorList>
            <consortium name="ELIXIR-Norway"/>
        </authorList>
    </citation>
    <scope>NUCLEOTIDE SEQUENCE [LARGE SCALE GENOMIC DNA]</scope>
</reference>
<keyword evidence="3" id="KW-1185">Reference proteome</keyword>
<dbReference type="EMBL" id="OX459958">
    <property type="protein sequence ID" value="CAI9164304.1"/>
    <property type="molecule type" value="Genomic_DNA"/>
</dbReference>
<sequence>MERYHRFEGIRSEFPGKTLRSAKKYGGTVGLWSPAFEKEGRAIHGCCESGSSGDGRWSGDSELPQLSAGARGFPAGGVDIHKPPRDQGAALSGGARPEAEESQQVVWGVTPNARGPPGRLPGRPTLCAFQATHRSGVESAIQARVRAARRRRRAGPSGGSGAVLGAGLEPGAAEAATAAAGARGAAGGEDGGSGAAAPRALSAHLRLG</sequence>
<feature type="compositionally biased region" description="Low complexity" evidence="1">
    <location>
        <begin position="165"/>
        <end position="183"/>
    </location>
</feature>
<organism evidence="2 3">
    <name type="scientific">Rangifer tarandus platyrhynchus</name>
    <name type="common">Svalbard reindeer</name>
    <dbReference type="NCBI Taxonomy" id="3082113"/>
    <lineage>
        <taxon>Eukaryota</taxon>
        <taxon>Metazoa</taxon>
        <taxon>Chordata</taxon>
        <taxon>Craniata</taxon>
        <taxon>Vertebrata</taxon>
        <taxon>Euteleostomi</taxon>
        <taxon>Mammalia</taxon>
        <taxon>Eutheria</taxon>
        <taxon>Laurasiatheria</taxon>
        <taxon>Artiodactyla</taxon>
        <taxon>Ruminantia</taxon>
        <taxon>Pecora</taxon>
        <taxon>Cervidae</taxon>
        <taxon>Odocoileinae</taxon>
        <taxon>Rangifer</taxon>
    </lineage>
</organism>